<keyword evidence="2 4" id="KW-0418">Kinase</keyword>
<dbReference type="PANTHER" id="PTHR42774">
    <property type="entry name" value="PHOSPHOTRANSFERASE SYSTEM TRANSPORT PROTEIN"/>
    <property type="match status" value="1"/>
</dbReference>
<dbReference type="GO" id="GO:0016301">
    <property type="term" value="F:kinase activity"/>
    <property type="evidence" value="ECO:0007669"/>
    <property type="project" value="UniProtKB-KW"/>
</dbReference>
<protein>
    <submittedName>
        <fullName evidence="4">PfkB family carbohydrate kinase</fullName>
    </submittedName>
</protein>
<evidence type="ECO:0000313" key="4">
    <source>
        <dbReference type="EMBL" id="MCS7480810.1"/>
    </source>
</evidence>
<dbReference type="PANTHER" id="PTHR42774:SF3">
    <property type="entry name" value="KETOHEXOKINASE"/>
    <property type="match status" value="1"/>
</dbReference>
<accession>A0A9X3AIQ2</accession>
<dbReference type="Gene3D" id="3.40.1190.20">
    <property type="match status" value="1"/>
</dbReference>
<dbReference type="SUPFAM" id="SSF53613">
    <property type="entry name" value="Ribokinase-like"/>
    <property type="match status" value="1"/>
</dbReference>
<keyword evidence="1" id="KW-0808">Transferase</keyword>
<dbReference type="RefSeq" id="WP_259626300.1">
    <property type="nucleotide sequence ID" value="NZ_JANYMP010000015.1"/>
</dbReference>
<organism evidence="4 5">
    <name type="scientific">Umezawaea endophytica</name>
    <dbReference type="NCBI Taxonomy" id="1654476"/>
    <lineage>
        <taxon>Bacteria</taxon>
        <taxon>Bacillati</taxon>
        <taxon>Actinomycetota</taxon>
        <taxon>Actinomycetes</taxon>
        <taxon>Pseudonocardiales</taxon>
        <taxon>Pseudonocardiaceae</taxon>
        <taxon>Umezawaea</taxon>
    </lineage>
</organism>
<reference evidence="4" key="1">
    <citation type="submission" date="2022-08" db="EMBL/GenBank/DDBJ databases">
        <authorList>
            <person name="Tistechok S."/>
            <person name="Samborskyy M."/>
            <person name="Roman I."/>
        </authorList>
    </citation>
    <scope>NUCLEOTIDE SEQUENCE</scope>
    <source>
        <strain evidence="4">DSM 103496</strain>
    </source>
</reference>
<dbReference type="PROSITE" id="PS00584">
    <property type="entry name" value="PFKB_KINASES_2"/>
    <property type="match status" value="1"/>
</dbReference>
<dbReference type="AlphaFoldDB" id="A0A9X3AIQ2"/>
<dbReference type="InterPro" id="IPR052562">
    <property type="entry name" value="Ketohexokinase-related"/>
</dbReference>
<proteinExistence type="predicted"/>
<dbReference type="InterPro" id="IPR002173">
    <property type="entry name" value="Carboh/pur_kinase_PfkB_CS"/>
</dbReference>
<name>A0A9X3AIQ2_9PSEU</name>
<evidence type="ECO:0000259" key="3">
    <source>
        <dbReference type="Pfam" id="PF00294"/>
    </source>
</evidence>
<keyword evidence="5" id="KW-1185">Reference proteome</keyword>
<dbReference type="InterPro" id="IPR011611">
    <property type="entry name" value="PfkB_dom"/>
</dbReference>
<comment type="caution">
    <text evidence="4">The sequence shown here is derived from an EMBL/GenBank/DDBJ whole genome shotgun (WGS) entry which is preliminary data.</text>
</comment>
<gene>
    <name evidence="4" type="ORF">NZH93_28470</name>
</gene>
<dbReference type="EMBL" id="JANYMP010000015">
    <property type="protein sequence ID" value="MCS7480810.1"/>
    <property type="molecule type" value="Genomic_DNA"/>
</dbReference>
<evidence type="ECO:0000256" key="1">
    <source>
        <dbReference type="ARBA" id="ARBA00022679"/>
    </source>
</evidence>
<dbReference type="Pfam" id="PF00294">
    <property type="entry name" value="PfkB"/>
    <property type="match status" value="1"/>
</dbReference>
<sequence>MVAVMCVGLTTVDVIQQVGEFPVPGEKVQSRGVHMTPGGPAANAATTVAALGHEAVLLTALGRDALGMFAAAGLASRGVEFHDVAPDSRISLSMVAVREHDGERTVISRNAAEVDPRATVDSVTPFVLRADVLLLDGHLGPLALTSAKVAKDAGLPVVLDAGSWKPVLEDLLPLVDVAACSSAFGPTEDELHALGVPLVIRTNGANPVAWSCDGEFHELPVPAVDVRDTNGAGDVWHGALAVALARQEPVAAAIGYANAVAAVRVRNTAQDWLEELARWQDSR</sequence>
<dbReference type="Proteomes" id="UP001141259">
    <property type="component" value="Unassembled WGS sequence"/>
</dbReference>
<evidence type="ECO:0000313" key="5">
    <source>
        <dbReference type="Proteomes" id="UP001141259"/>
    </source>
</evidence>
<feature type="domain" description="Carbohydrate kinase PfkB" evidence="3">
    <location>
        <begin position="4"/>
        <end position="267"/>
    </location>
</feature>
<evidence type="ECO:0000256" key="2">
    <source>
        <dbReference type="ARBA" id="ARBA00022777"/>
    </source>
</evidence>
<dbReference type="InterPro" id="IPR029056">
    <property type="entry name" value="Ribokinase-like"/>
</dbReference>